<comment type="caution">
    <text evidence="5">The sequence shown here is derived from an EMBL/GenBank/DDBJ whole genome shotgun (WGS) entry which is preliminary data.</text>
</comment>
<protein>
    <recommendedName>
        <fullName evidence="7">DNA repair protein REV1</fullName>
    </recommendedName>
</protein>
<dbReference type="SMART" id="SM00292">
    <property type="entry name" value="BRCT"/>
    <property type="match status" value="1"/>
</dbReference>
<dbReference type="Gene3D" id="3.40.1170.60">
    <property type="match status" value="1"/>
</dbReference>
<dbReference type="Proteomes" id="UP000828390">
    <property type="component" value="Unassembled WGS sequence"/>
</dbReference>
<dbReference type="PROSITE" id="PS50173">
    <property type="entry name" value="UMUC"/>
    <property type="match status" value="1"/>
</dbReference>
<dbReference type="InterPro" id="IPR043502">
    <property type="entry name" value="DNA/RNA_pol_sf"/>
</dbReference>
<dbReference type="SUPFAM" id="SSF56672">
    <property type="entry name" value="DNA/RNA polymerases"/>
    <property type="match status" value="1"/>
</dbReference>
<dbReference type="Pfam" id="PF16589">
    <property type="entry name" value="BRCT_2"/>
    <property type="match status" value="1"/>
</dbReference>
<feature type="region of interest" description="Disordered" evidence="2">
    <location>
        <begin position="152"/>
        <end position="245"/>
    </location>
</feature>
<dbReference type="GO" id="GO:0042276">
    <property type="term" value="P:error-prone translesion synthesis"/>
    <property type="evidence" value="ECO:0007669"/>
    <property type="project" value="TreeGrafter"/>
</dbReference>
<dbReference type="InterPro" id="IPR001126">
    <property type="entry name" value="UmuC"/>
</dbReference>
<evidence type="ECO:0000259" key="3">
    <source>
        <dbReference type="PROSITE" id="PS50172"/>
    </source>
</evidence>
<dbReference type="Gene3D" id="3.40.50.10190">
    <property type="entry name" value="BRCT domain"/>
    <property type="match status" value="1"/>
</dbReference>
<feature type="domain" description="UmuC" evidence="4">
    <location>
        <begin position="258"/>
        <end position="407"/>
    </location>
</feature>
<proteinExistence type="predicted"/>
<feature type="compositionally biased region" description="Basic and acidic residues" evidence="2">
    <location>
        <begin position="188"/>
        <end position="211"/>
    </location>
</feature>
<dbReference type="SUPFAM" id="SSF52113">
    <property type="entry name" value="BRCT domain"/>
    <property type="match status" value="1"/>
</dbReference>
<dbReference type="AlphaFoldDB" id="A0A9D4JR75"/>
<evidence type="ECO:0000259" key="4">
    <source>
        <dbReference type="PROSITE" id="PS50173"/>
    </source>
</evidence>
<dbReference type="PANTHER" id="PTHR45990:SF1">
    <property type="entry name" value="DNA REPAIR PROTEIN REV1"/>
    <property type="match status" value="1"/>
</dbReference>
<keyword evidence="1" id="KW-0237">DNA synthesis</keyword>
<dbReference type="GO" id="GO:0005634">
    <property type="term" value="C:nucleus"/>
    <property type="evidence" value="ECO:0007669"/>
    <property type="project" value="TreeGrafter"/>
</dbReference>
<name>A0A9D4JR75_DREPO</name>
<evidence type="ECO:0000256" key="1">
    <source>
        <dbReference type="ARBA" id="ARBA00022634"/>
    </source>
</evidence>
<gene>
    <name evidence="5" type="ORF">DPMN_123109</name>
</gene>
<accession>A0A9D4JR75</accession>
<dbReference type="InterPro" id="IPR043128">
    <property type="entry name" value="Rev_trsase/Diguanyl_cyclase"/>
</dbReference>
<dbReference type="InterPro" id="IPR001357">
    <property type="entry name" value="BRCT_dom"/>
</dbReference>
<dbReference type="EMBL" id="JAIWYP010000005">
    <property type="protein sequence ID" value="KAH3821346.1"/>
    <property type="molecule type" value="Genomic_DNA"/>
</dbReference>
<evidence type="ECO:0000313" key="6">
    <source>
        <dbReference type="Proteomes" id="UP000828390"/>
    </source>
</evidence>
<dbReference type="GO" id="GO:0003887">
    <property type="term" value="F:DNA-directed DNA polymerase activity"/>
    <property type="evidence" value="ECO:0007669"/>
    <property type="project" value="InterPro"/>
</dbReference>
<keyword evidence="6" id="KW-1185">Reference proteome</keyword>
<dbReference type="InterPro" id="IPR053848">
    <property type="entry name" value="IMS_HHH_1"/>
</dbReference>
<evidence type="ECO:0000313" key="5">
    <source>
        <dbReference type="EMBL" id="KAH3821346.1"/>
    </source>
</evidence>
<dbReference type="FunFam" id="3.40.1170.60:FF:000005">
    <property type="entry name" value="DNA repair protein REV1"/>
    <property type="match status" value="1"/>
</dbReference>
<dbReference type="PROSITE" id="PS50172">
    <property type="entry name" value="BRCT"/>
    <property type="match status" value="1"/>
</dbReference>
<dbReference type="Gene3D" id="1.10.150.20">
    <property type="entry name" value="5' to 3' exonuclease, C-terminal subdomain"/>
    <property type="match status" value="1"/>
</dbReference>
<feature type="compositionally biased region" description="Acidic residues" evidence="2">
    <location>
        <begin position="231"/>
        <end position="244"/>
    </location>
</feature>
<dbReference type="Pfam" id="PF21999">
    <property type="entry name" value="IMS_HHH_1"/>
    <property type="match status" value="1"/>
</dbReference>
<dbReference type="Pfam" id="PF00817">
    <property type="entry name" value="IMS"/>
    <property type="match status" value="1"/>
</dbReference>
<dbReference type="InterPro" id="IPR036420">
    <property type="entry name" value="BRCT_dom_sf"/>
</dbReference>
<evidence type="ECO:0008006" key="7">
    <source>
        <dbReference type="Google" id="ProtNLM"/>
    </source>
</evidence>
<organism evidence="5 6">
    <name type="scientific">Dreissena polymorpha</name>
    <name type="common">Zebra mussel</name>
    <name type="synonym">Mytilus polymorpha</name>
    <dbReference type="NCBI Taxonomy" id="45954"/>
    <lineage>
        <taxon>Eukaryota</taxon>
        <taxon>Metazoa</taxon>
        <taxon>Spiralia</taxon>
        <taxon>Lophotrochozoa</taxon>
        <taxon>Mollusca</taxon>
        <taxon>Bivalvia</taxon>
        <taxon>Autobranchia</taxon>
        <taxon>Heteroconchia</taxon>
        <taxon>Euheterodonta</taxon>
        <taxon>Imparidentia</taxon>
        <taxon>Neoheterodontei</taxon>
        <taxon>Myida</taxon>
        <taxon>Dreissenoidea</taxon>
        <taxon>Dreissenidae</taxon>
        <taxon>Dreissena</taxon>
    </lineage>
</organism>
<feature type="domain" description="BRCT" evidence="3">
    <location>
        <begin position="1"/>
        <end position="73"/>
    </location>
</feature>
<dbReference type="GO" id="GO:0017125">
    <property type="term" value="F:deoxycytidyl transferase activity"/>
    <property type="evidence" value="ECO:0007669"/>
    <property type="project" value="TreeGrafter"/>
</dbReference>
<dbReference type="Gene3D" id="3.30.70.270">
    <property type="match status" value="1"/>
</dbReference>
<dbReference type="CDD" id="cd17719">
    <property type="entry name" value="BRCT_Rev1"/>
    <property type="match status" value="1"/>
</dbReference>
<sequence length="547" mass="61302">MSEPSSDELKRLMMLHGGTYETYLYRTRVTHVIATNLPDSKVKEIRGLKVVTPEWITDSIAAGKLLSYTKYQLYTAQSGLQKGLQSFSVQIDAEKSIQSTPNQIAGSFWSKGSEVAHCRWQTRMTHQPVYHTGLSPKEEFSENLKDFSGMETSLQHNGPAENFHAKAQSRSPAKAVTHSLGKGATVDPRSDLGFERREWAKNVSNQKREKSGLNAKMDSLNEENMSFPDQSESDTDDDVTDDVTDVSNFSRTSESFHSMAELASCSYEARKAGVKNGMFMGRARQLCPDLVTIPYDFEGYNTVSRVLYDTVASFTHDIEAVSCDEMLVDCTDVLADTGAMPLEFAAMVREEIYKKTGCCASAGLGSSILLARLATRKAKPNGQFHLTPALVGEYIKDQSVRDIPGVGWSLARRFEAMKVTTCGDLQRFSLDALQKDFGPKTGQSLFKYCRGQDDRPIKIEQQRKSVSAEVNYGIRFTTDMEFVTTYPSLSHYPWQQMMPRLSPKNLWDCSSSRKWHQRTLGGLGYRLISWSQSVWACLESPHPLLAF</sequence>
<dbReference type="GO" id="GO:0006281">
    <property type="term" value="P:DNA repair"/>
    <property type="evidence" value="ECO:0007669"/>
    <property type="project" value="InterPro"/>
</dbReference>
<dbReference type="PANTHER" id="PTHR45990">
    <property type="entry name" value="DNA REPAIR PROTEIN REV1"/>
    <property type="match status" value="1"/>
</dbReference>
<reference evidence="5" key="2">
    <citation type="submission" date="2020-11" db="EMBL/GenBank/DDBJ databases">
        <authorList>
            <person name="McCartney M.A."/>
            <person name="Auch B."/>
            <person name="Kono T."/>
            <person name="Mallez S."/>
            <person name="Becker A."/>
            <person name="Gohl D.M."/>
            <person name="Silverstein K.A.T."/>
            <person name="Koren S."/>
            <person name="Bechman K.B."/>
            <person name="Herman A."/>
            <person name="Abrahante J.E."/>
            <person name="Garbe J."/>
        </authorList>
    </citation>
    <scope>NUCLEOTIDE SEQUENCE</scope>
    <source>
        <strain evidence="5">Duluth1</strain>
        <tissue evidence="5">Whole animal</tissue>
    </source>
</reference>
<evidence type="ECO:0000256" key="2">
    <source>
        <dbReference type="SAM" id="MobiDB-lite"/>
    </source>
</evidence>
<reference evidence="5" key="1">
    <citation type="journal article" date="2019" name="bioRxiv">
        <title>The Genome of the Zebra Mussel, Dreissena polymorpha: A Resource for Invasive Species Research.</title>
        <authorList>
            <person name="McCartney M.A."/>
            <person name="Auch B."/>
            <person name="Kono T."/>
            <person name="Mallez S."/>
            <person name="Zhang Y."/>
            <person name="Obille A."/>
            <person name="Becker A."/>
            <person name="Abrahante J.E."/>
            <person name="Garbe J."/>
            <person name="Badalamenti J.P."/>
            <person name="Herman A."/>
            <person name="Mangelson H."/>
            <person name="Liachko I."/>
            <person name="Sullivan S."/>
            <person name="Sone E.D."/>
            <person name="Koren S."/>
            <person name="Silverstein K.A.T."/>
            <person name="Beckman K.B."/>
            <person name="Gohl D.M."/>
        </authorList>
    </citation>
    <scope>NUCLEOTIDE SEQUENCE</scope>
    <source>
        <strain evidence="5">Duluth1</strain>
        <tissue evidence="5">Whole animal</tissue>
    </source>
</reference>
<dbReference type="GO" id="GO:0070987">
    <property type="term" value="P:error-free translesion synthesis"/>
    <property type="evidence" value="ECO:0007669"/>
    <property type="project" value="TreeGrafter"/>
</dbReference>